<dbReference type="PROSITE" id="PS50893">
    <property type="entry name" value="ABC_TRANSPORTER_2"/>
    <property type="match status" value="2"/>
</dbReference>
<keyword evidence="11" id="KW-0648">Protein biosynthesis</keyword>
<dbReference type="PANTHER" id="PTHR43858">
    <property type="entry name" value="ENERGY-DEPENDENT TRANSLATIONAL THROTTLE PROTEIN ETTA"/>
    <property type="match status" value="1"/>
</dbReference>
<evidence type="ECO:0000256" key="7">
    <source>
        <dbReference type="ARBA" id="ARBA00022801"/>
    </source>
</evidence>
<dbReference type="EMBL" id="JAFCMP010000051">
    <property type="protein sequence ID" value="KAG5189388.1"/>
    <property type="molecule type" value="Genomic_DNA"/>
</dbReference>
<keyword evidence="3" id="KW-0820">tRNA-binding</keyword>
<dbReference type="PROSITE" id="PS00211">
    <property type="entry name" value="ABC_TRANSPORTER_1"/>
    <property type="match status" value="1"/>
</dbReference>
<keyword evidence="14" id="KW-1185">Reference proteome</keyword>
<dbReference type="GO" id="GO:0005524">
    <property type="term" value="F:ATP binding"/>
    <property type="evidence" value="ECO:0007669"/>
    <property type="project" value="UniProtKB-KW"/>
</dbReference>
<comment type="similarity">
    <text evidence="1">Belongs to the ABC transporter superfamily. ABCF family. Translational throttle EttA subfamily.</text>
</comment>
<dbReference type="InterPro" id="IPR027417">
    <property type="entry name" value="P-loop_NTPase"/>
</dbReference>
<dbReference type="GO" id="GO:0045900">
    <property type="term" value="P:negative regulation of translational elongation"/>
    <property type="evidence" value="ECO:0007669"/>
    <property type="project" value="InterPro"/>
</dbReference>
<evidence type="ECO:0000256" key="9">
    <source>
        <dbReference type="ARBA" id="ARBA00022845"/>
    </source>
</evidence>
<dbReference type="CDD" id="cd03221">
    <property type="entry name" value="ABCF_EF-3"/>
    <property type="match status" value="2"/>
</dbReference>
<evidence type="ECO:0000313" key="13">
    <source>
        <dbReference type="EMBL" id="KAG5189388.1"/>
    </source>
</evidence>
<dbReference type="GO" id="GO:0006412">
    <property type="term" value="P:translation"/>
    <property type="evidence" value="ECO:0007669"/>
    <property type="project" value="UniProtKB-KW"/>
</dbReference>
<dbReference type="FunFam" id="3.40.50.300:FF:000183">
    <property type="entry name" value="ABC transporter ATP-binding protein yjjK"/>
    <property type="match status" value="1"/>
</dbReference>
<keyword evidence="4" id="KW-0699">rRNA-binding</keyword>
<evidence type="ECO:0000256" key="11">
    <source>
        <dbReference type="ARBA" id="ARBA00022917"/>
    </source>
</evidence>
<keyword evidence="7 13" id="KW-0378">Hydrolase</keyword>
<keyword evidence="5" id="KW-0677">Repeat</keyword>
<keyword evidence="2" id="KW-0963">Cytoplasm</keyword>
<evidence type="ECO:0000313" key="14">
    <source>
        <dbReference type="Proteomes" id="UP000664859"/>
    </source>
</evidence>
<dbReference type="FunFam" id="3.40.50.300:FF:000011">
    <property type="entry name" value="Putative ABC transporter ATP-binding component"/>
    <property type="match status" value="1"/>
</dbReference>
<dbReference type="AlphaFoldDB" id="A0A835ZAC8"/>
<keyword evidence="6" id="KW-0547">Nucleotide-binding</keyword>
<dbReference type="Pfam" id="PF00005">
    <property type="entry name" value="ABC_tran"/>
    <property type="match status" value="2"/>
</dbReference>
<dbReference type="InterPro" id="IPR003593">
    <property type="entry name" value="AAA+_ATPase"/>
</dbReference>
<feature type="domain" description="ABC transporter" evidence="12">
    <location>
        <begin position="365"/>
        <end position="580"/>
    </location>
</feature>
<dbReference type="InterPro" id="IPR003439">
    <property type="entry name" value="ABC_transporter-like_ATP-bd"/>
</dbReference>
<evidence type="ECO:0000256" key="3">
    <source>
        <dbReference type="ARBA" id="ARBA00022555"/>
    </source>
</evidence>
<dbReference type="PANTHER" id="PTHR43858:SF1">
    <property type="entry name" value="ABC TRANSPORTER-RELATED PROTEIN"/>
    <property type="match status" value="1"/>
</dbReference>
<dbReference type="GO" id="GO:0016887">
    <property type="term" value="F:ATP hydrolysis activity"/>
    <property type="evidence" value="ECO:0007669"/>
    <property type="project" value="InterPro"/>
</dbReference>
<evidence type="ECO:0000256" key="1">
    <source>
        <dbReference type="ARBA" id="ARBA00005868"/>
    </source>
</evidence>
<protein>
    <submittedName>
        <fullName evidence="13">P-loop containing nucleoside triphosphate hydrolase protein</fullName>
    </submittedName>
</protein>
<evidence type="ECO:0000256" key="8">
    <source>
        <dbReference type="ARBA" id="ARBA00022840"/>
    </source>
</evidence>
<dbReference type="InterPro" id="IPR022374">
    <property type="entry name" value="EttA"/>
</dbReference>
<evidence type="ECO:0000256" key="5">
    <source>
        <dbReference type="ARBA" id="ARBA00022737"/>
    </source>
</evidence>
<sequence>MRTAHRHLRRPPWALEQWAVLSTKAKAKNSSSSNSNQSAEVVLSLVDVRKRLPGGRTLFDGVSLNFNHGAKIGVLGANGCGKSSLMKILAGLDAEFDGALWRRPGLKILYLPQEPQLDPDLDVMGNVRLGIAEQEALLARFDAISAAMGDPDADFDALLTEQAALQTRIDDLGAWALQHEVEIAMARLHVPPPRAPVASLSGGERRRVALCRMLLEKPDVLILDEPTNHLDAECTRWLETYLQAFRGMVISVTHDRYFLDNVASWILEIDRGATIPYEGNYSAWLAAKQRRLNVERRGEAAEAKRLARELNWIQTRGQAGNTSKARMASYTARADRVSSARNRLSKLEGGQIVIPAGPRLGNSVLEVRDLKKEYDGRVLFSGLSFSLEPGATVGIVGANGTGKTTLFNIIAGTETPDAGTVTWGETVSVGLVSQTRQGLDPNKTAYAEIAQGEDTVDGMAVRAYVAAFNLKGASQEKLVGSLSGGERNRVHLAKVLKGGHNVLLFDEPSNDLDVATLSSLEGALEEFVGCAMVISHDRFFLDRICTHTLAFEDDGTINFFPGTFSEYAAYMLGEGKKSRITAVNA</sequence>
<accession>A0A835ZAC8</accession>
<dbReference type="InterPro" id="IPR017871">
    <property type="entry name" value="ABC_transporter-like_CS"/>
</dbReference>
<dbReference type="NCBIfam" id="NF008775">
    <property type="entry name" value="PRK11819.1"/>
    <property type="match status" value="1"/>
</dbReference>
<dbReference type="GO" id="GO:0019843">
    <property type="term" value="F:rRNA binding"/>
    <property type="evidence" value="ECO:0007669"/>
    <property type="project" value="UniProtKB-KW"/>
</dbReference>
<evidence type="ECO:0000256" key="10">
    <source>
        <dbReference type="ARBA" id="ARBA00022884"/>
    </source>
</evidence>
<dbReference type="Pfam" id="PF12848">
    <property type="entry name" value="ABC_tran_Xtn"/>
    <property type="match status" value="1"/>
</dbReference>
<keyword evidence="8" id="KW-0067">ATP-binding</keyword>
<comment type="caution">
    <text evidence="13">The sequence shown here is derived from an EMBL/GenBank/DDBJ whole genome shotgun (WGS) entry which is preliminary data.</text>
</comment>
<dbReference type="SUPFAM" id="SSF52540">
    <property type="entry name" value="P-loop containing nucleoside triphosphate hydrolases"/>
    <property type="match status" value="2"/>
</dbReference>
<name>A0A835ZAC8_9STRA</name>
<reference evidence="13" key="1">
    <citation type="submission" date="2021-02" db="EMBL/GenBank/DDBJ databases">
        <title>First Annotated Genome of the Yellow-green Alga Tribonema minus.</title>
        <authorList>
            <person name="Mahan K.M."/>
        </authorList>
    </citation>
    <scope>NUCLEOTIDE SEQUENCE</scope>
    <source>
        <strain evidence="13">UTEX B ZZ1240</strain>
    </source>
</reference>
<evidence type="ECO:0000259" key="12">
    <source>
        <dbReference type="PROSITE" id="PS50893"/>
    </source>
</evidence>
<gene>
    <name evidence="13" type="ORF">JKP88DRAFT_271611</name>
</gene>
<dbReference type="SMART" id="SM00382">
    <property type="entry name" value="AAA"/>
    <property type="match status" value="2"/>
</dbReference>
<keyword evidence="9" id="KW-0810">Translation regulation</keyword>
<organism evidence="13 14">
    <name type="scientific">Tribonema minus</name>
    <dbReference type="NCBI Taxonomy" id="303371"/>
    <lineage>
        <taxon>Eukaryota</taxon>
        <taxon>Sar</taxon>
        <taxon>Stramenopiles</taxon>
        <taxon>Ochrophyta</taxon>
        <taxon>PX clade</taxon>
        <taxon>Xanthophyceae</taxon>
        <taxon>Tribonematales</taxon>
        <taxon>Tribonemataceae</taxon>
        <taxon>Tribonema</taxon>
    </lineage>
</organism>
<proteinExistence type="inferred from homology"/>
<dbReference type="GO" id="GO:0000049">
    <property type="term" value="F:tRNA binding"/>
    <property type="evidence" value="ECO:0007669"/>
    <property type="project" value="UniProtKB-KW"/>
</dbReference>
<dbReference type="InterPro" id="IPR032781">
    <property type="entry name" value="ABC_tran_Xtn"/>
</dbReference>
<keyword evidence="10" id="KW-0694">RNA-binding</keyword>
<dbReference type="Proteomes" id="UP000664859">
    <property type="component" value="Unassembled WGS sequence"/>
</dbReference>
<dbReference type="OrthoDB" id="6500128at2759"/>
<evidence type="ECO:0000256" key="6">
    <source>
        <dbReference type="ARBA" id="ARBA00022741"/>
    </source>
</evidence>
<feature type="domain" description="ABC transporter" evidence="12">
    <location>
        <begin position="43"/>
        <end position="296"/>
    </location>
</feature>
<evidence type="ECO:0000256" key="2">
    <source>
        <dbReference type="ARBA" id="ARBA00022490"/>
    </source>
</evidence>
<evidence type="ECO:0000256" key="4">
    <source>
        <dbReference type="ARBA" id="ARBA00022730"/>
    </source>
</evidence>
<dbReference type="Gene3D" id="3.40.50.300">
    <property type="entry name" value="P-loop containing nucleotide triphosphate hydrolases"/>
    <property type="match status" value="2"/>
</dbReference>